<feature type="compositionally biased region" description="Gly residues" evidence="1">
    <location>
        <begin position="17"/>
        <end position="26"/>
    </location>
</feature>
<evidence type="ECO:0000313" key="2">
    <source>
        <dbReference type="EMBL" id="GBN97156.1"/>
    </source>
</evidence>
<evidence type="ECO:0000313" key="6">
    <source>
        <dbReference type="Proteomes" id="UP000499080"/>
    </source>
</evidence>
<dbReference type="AlphaFoldDB" id="A0A4Y2TWC7"/>
<dbReference type="Proteomes" id="UP000499080">
    <property type="component" value="Unassembled WGS sequence"/>
</dbReference>
<comment type="caution">
    <text evidence="5">The sequence shown here is derived from an EMBL/GenBank/DDBJ whole genome shotgun (WGS) entry which is preliminary data.</text>
</comment>
<evidence type="ECO:0000313" key="4">
    <source>
        <dbReference type="EMBL" id="GBO03600.1"/>
    </source>
</evidence>
<dbReference type="EMBL" id="BGPR01027001">
    <property type="protein sequence ID" value="GBN97158.1"/>
    <property type="molecule type" value="Genomic_DNA"/>
</dbReference>
<dbReference type="EMBL" id="BGPR01030843">
    <property type="protein sequence ID" value="GBO03600.1"/>
    <property type="molecule type" value="Genomic_DNA"/>
</dbReference>
<accession>A0A4Y2TWC7</accession>
<keyword evidence="6" id="KW-1185">Reference proteome</keyword>
<evidence type="ECO:0000256" key="1">
    <source>
        <dbReference type="SAM" id="MobiDB-lite"/>
    </source>
</evidence>
<feature type="region of interest" description="Disordered" evidence="1">
    <location>
        <begin position="1"/>
        <end position="28"/>
    </location>
</feature>
<protein>
    <submittedName>
        <fullName evidence="5">Uncharacterized protein</fullName>
    </submittedName>
</protein>
<evidence type="ECO:0000313" key="5">
    <source>
        <dbReference type="EMBL" id="GBO03637.1"/>
    </source>
</evidence>
<dbReference type="EMBL" id="BGPR01030860">
    <property type="protein sequence ID" value="GBO03637.1"/>
    <property type="molecule type" value="Genomic_DNA"/>
</dbReference>
<gene>
    <name evidence="3" type="ORF">AVEN_232652_1</name>
    <name evidence="4" type="ORF">AVEN_266538_1</name>
    <name evidence="2" type="ORF">AVEN_3199_1</name>
    <name evidence="5" type="ORF">AVEN_80677_1</name>
</gene>
<sequence length="89" mass="9411">MQTMKRGVGEESSGVRAKGGGGGGMPGVQWLQALSRALRCVSLRPGTGQQSQQWDRKSHPLRLGRMRAAPGAGRVETRLAALSLAGQRT</sequence>
<name>A0A4Y2TWC7_ARAVE</name>
<dbReference type="EMBL" id="BGPR01027000">
    <property type="protein sequence ID" value="GBN97156.1"/>
    <property type="molecule type" value="Genomic_DNA"/>
</dbReference>
<proteinExistence type="predicted"/>
<evidence type="ECO:0000313" key="3">
    <source>
        <dbReference type="EMBL" id="GBN97158.1"/>
    </source>
</evidence>
<organism evidence="5 6">
    <name type="scientific">Araneus ventricosus</name>
    <name type="common">Orbweaver spider</name>
    <name type="synonym">Epeira ventricosa</name>
    <dbReference type="NCBI Taxonomy" id="182803"/>
    <lineage>
        <taxon>Eukaryota</taxon>
        <taxon>Metazoa</taxon>
        <taxon>Ecdysozoa</taxon>
        <taxon>Arthropoda</taxon>
        <taxon>Chelicerata</taxon>
        <taxon>Arachnida</taxon>
        <taxon>Araneae</taxon>
        <taxon>Araneomorphae</taxon>
        <taxon>Entelegynae</taxon>
        <taxon>Araneoidea</taxon>
        <taxon>Araneidae</taxon>
        <taxon>Araneus</taxon>
    </lineage>
</organism>
<reference evidence="5 6" key="1">
    <citation type="journal article" date="2019" name="Sci. Rep.">
        <title>Orb-weaving spider Araneus ventricosus genome elucidates the spidroin gene catalogue.</title>
        <authorList>
            <person name="Kono N."/>
            <person name="Nakamura H."/>
            <person name="Ohtoshi R."/>
            <person name="Moran D.A.P."/>
            <person name="Shinohara A."/>
            <person name="Yoshida Y."/>
            <person name="Fujiwara M."/>
            <person name="Mori M."/>
            <person name="Tomita M."/>
            <person name="Arakawa K."/>
        </authorList>
    </citation>
    <scope>NUCLEOTIDE SEQUENCE [LARGE SCALE GENOMIC DNA]</scope>
</reference>